<keyword evidence="2" id="KW-1185">Reference proteome</keyword>
<comment type="caution">
    <text evidence="1">The sequence shown here is derived from an EMBL/GenBank/DDBJ whole genome shotgun (WGS) entry which is preliminary data.</text>
</comment>
<name>A0ABS5QKW2_9BACT</name>
<evidence type="ECO:0000313" key="2">
    <source>
        <dbReference type="Proteomes" id="UP000680365"/>
    </source>
</evidence>
<sequence length="299" mass="33055">MKTKIKKIFGVLFVVLLLLIGGITKADKHFVSCDLEFKIGDNIIYENNNSQKVFRFNTKGSLLFYTDPANIYFGLDNYTGLGYNSLYVNRKSGQDGIRDVSPEIHRSSLPNNGLEFVNTSGDKTILWGDDGALNSNRFIAYDGFQAGCSDSGWKNELTNNWNRYDYTNDPGTFYPQPLCGNENGKVYAWNETSWDTQDFCTEGTVNPSNPIFPDEGETRAWTCTAPSHSPVTCSARRETESPNDCTGPDGAIIAHGDSRTYYKNTVVDGEEDDNACVFGESTFPCIIDGTGATGENNVC</sequence>
<protein>
    <submittedName>
        <fullName evidence="1">Uncharacterized protein</fullName>
    </submittedName>
</protein>
<proteinExistence type="predicted"/>
<organism evidence="1 2">
    <name type="scientific">Candidatus Vampirococcus lugosii</name>
    <dbReference type="NCBI Taxonomy" id="2789015"/>
    <lineage>
        <taxon>Bacteria</taxon>
        <taxon>Candidatus Absconditibacteriota</taxon>
        <taxon>Vampirococcus</taxon>
    </lineage>
</organism>
<dbReference type="RefSeq" id="WP_213348785.1">
    <property type="nucleotide sequence ID" value="NZ_JAEDAM010000019.1"/>
</dbReference>
<dbReference type="Proteomes" id="UP000680365">
    <property type="component" value="Unassembled WGS sequence"/>
</dbReference>
<evidence type="ECO:0000313" key="1">
    <source>
        <dbReference type="EMBL" id="MBS8121855.1"/>
    </source>
</evidence>
<feature type="non-terminal residue" evidence="1">
    <location>
        <position position="299"/>
    </location>
</feature>
<dbReference type="EMBL" id="JAEDAM010000019">
    <property type="protein sequence ID" value="MBS8121855.1"/>
    <property type="molecule type" value="Genomic_DNA"/>
</dbReference>
<gene>
    <name evidence="1" type="ORF">VAMP_33n175</name>
</gene>
<accession>A0ABS5QKW2</accession>
<reference evidence="1 2" key="1">
    <citation type="journal article" date="2021" name="Nat. Commun.">
        <title>Reductive evolution and unique predatory mode in the CPR bacterium Vampirococcus lugosii.</title>
        <authorList>
            <person name="Moreira D."/>
            <person name="Zivanovic Y."/>
            <person name="Lopez-Archilla A.I."/>
            <person name="Iniesto M."/>
            <person name="Lopez-Garcia P."/>
        </authorList>
    </citation>
    <scope>NUCLEOTIDE SEQUENCE [LARGE SCALE GENOMIC DNA]</scope>
    <source>
        <strain evidence="1">Chiprana</strain>
    </source>
</reference>